<keyword evidence="3" id="KW-1185">Reference proteome</keyword>
<evidence type="ECO:0000256" key="1">
    <source>
        <dbReference type="SAM" id="Phobius"/>
    </source>
</evidence>
<accession>W7YI46</accession>
<keyword evidence="1" id="KW-0812">Transmembrane</keyword>
<dbReference type="Proteomes" id="UP000019364">
    <property type="component" value="Unassembled WGS sequence"/>
</dbReference>
<sequence>MSTVMTTKQKNKHKILQQRDLMLSSLVIFALRFGNAFYIHYETMLHKPQFLFRS</sequence>
<dbReference type="AlphaFoldDB" id="W7YI46"/>
<reference evidence="2 3" key="1">
    <citation type="journal article" date="2014" name="Genome Announc.">
        <title>Draft Genome Sequence of Paenibacillus pini JCM 16418T, Isolated from the Rhizosphere of Pine Tree.</title>
        <authorList>
            <person name="Yuki M."/>
            <person name="Oshima K."/>
            <person name="Suda W."/>
            <person name="Oshida Y."/>
            <person name="Kitamura K."/>
            <person name="Iida Y."/>
            <person name="Hattori M."/>
            <person name="Ohkuma M."/>
        </authorList>
    </citation>
    <scope>NUCLEOTIDE SEQUENCE [LARGE SCALE GENOMIC DNA]</scope>
    <source>
        <strain evidence="2 3">JCM 16418</strain>
    </source>
</reference>
<feature type="transmembrane region" description="Helical" evidence="1">
    <location>
        <begin position="21"/>
        <end position="41"/>
    </location>
</feature>
<dbReference type="EMBL" id="BAVZ01000003">
    <property type="protein sequence ID" value="GAF07293.1"/>
    <property type="molecule type" value="Genomic_DNA"/>
</dbReference>
<organism evidence="2 3">
    <name type="scientific">Paenibacillus pini JCM 16418</name>
    <dbReference type="NCBI Taxonomy" id="1236976"/>
    <lineage>
        <taxon>Bacteria</taxon>
        <taxon>Bacillati</taxon>
        <taxon>Bacillota</taxon>
        <taxon>Bacilli</taxon>
        <taxon>Bacillales</taxon>
        <taxon>Paenibacillaceae</taxon>
        <taxon>Paenibacillus</taxon>
    </lineage>
</organism>
<proteinExistence type="predicted"/>
<keyword evidence="1" id="KW-1133">Transmembrane helix</keyword>
<keyword evidence="1" id="KW-0472">Membrane</keyword>
<name>W7YI46_9BACL</name>
<gene>
    <name evidence="2" type="ORF">JCM16418_1303</name>
</gene>
<comment type="caution">
    <text evidence="2">The sequence shown here is derived from an EMBL/GenBank/DDBJ whole genome shotgun (WGS) entry which is preliminary data.</text>
</comment>
<dbReference type="RefSeq" id="WP_156327209.1">
    <property type="nucleotide sequence ID" value="NZ_BAVZ01000003.1"/>
</dbReference>
<protein>
    <submittedName>
        <fullName evidence="2">Uncharacterized protein</fullName>
    </submittedName>
</protein>
<evidence type="ECO:0000313" key="2">
    <source>
        <dbReference type="EMBL" id="GAF07293.1"/>
    </source>
</evidence>
<evidence type="ECO:0000313" key="3">
    <source>
        <dbReference type="Proteomes" id="UP000019364"/>
    </source>
</evidence>